<proteinExistence type="inferred from homology"/>
<dbReference type="NCBIfam" id="NF009466">
    <property type="entry name" value="PRK12826.1-2"/>
    <property type="match status" value="1"/>
</dbReference>
<dbReference type="AlphaFoldDB" id="A0A081FUQ4"/>
<dbReference type="GO" id="GO:0004316">
    <property type="term" value="F:3-oxoacyl-[acyl-carrier-protein] reductase (NADPH) activity"/>
    <property type="evidence" value="ECO:0007669"/>
    <property type="project" value="UniProtKB-EC"/>
</dbReference>
<reference evidence="3 4" key="1">
    <citation type="submission" date="2014-04" db="EMBL/GenBank/DDBJ databases">
        <title>Marinobacterium kochiensis sp. nov., isolated from sediment sample collected from Kochi backwaters in Kerala, India.</title>
        <authorList>
            <person name="Singh A."/>
            <person name="Pinnaka A.K."/>
        </authorList>
    </citation>
    <scope>NUCLEOTIDE SEQUENCE [LARGE SCALE GENOMIC DNA]</scope>
    <source>
        <strain evidence="3 4">AK27</strain>
    </source>
</reference>
<dbReference type="STRING" id="1232683.ADIMK_3549"/>
<dbReference type="InterPro" id="IPR036291">
    <property type="entry name" value="NAD(P)-bd_dom_sf"/>
</dbReference>
<dbReference type="NCBIfam" id="NF005559">
    <property type="entry name" value="PRK07231.1"/>
    <property type="match status" value="1"/>
</dbReference>
<evidence type="ECO:0000256" key="1">
    <source>
        <dbReference type="ARBA" id="ARBA00006484"/>
    </source>
</evidence>
<dbReference type="SUPFAM" id="SSF51735">
    <property type="entry name" value="NAD(P)-binding Rossmann-fold domains"/>
    <property type="match status" value="1"/>
</dbReference>
<name>A0A081FUQ4_9GAMM</name>
<dbReference type="InterPro" id="IPR020904">
    <property type="entry name" value="Sc_DH/Rdtase_CS"/>
</dbReference>
<comment type="caution">
    <text evidence="3">The sequence shown here is derived from an EMBL/GenBank/DDBJ whole genome shotgun (WGS) entry which is preliminary data.</text>
</comment>
<dbReference type="InterPro" id="IPR057326">
    <property type="entry name" value="KR_dom"/>
</dbReference>
<dbReference type="InterPro" id="IPR002347">
    <property type="entry name" value="SDR_fam"/>
</dbReference>
<dbReference type="Pfam" id="PF13561">
    <property type="entry name" value="adh_short_C2"/>
    <property type="match status" value="1"/>
</dbReference>
<dbReference type="PRINTS" id="PR00080">
    <property type="entry name" value="SDRFAMILY"/>
</dbReference>
<organism evidence="3 4">
    <name type="scientific">Marinobacterium lacunae</name>
    <dbReference type="NCBI Taxonomy" id="1232683"/>
    <lineage>
        <taxon>Bacteria</taxon>
        <taxon>Pseudomonadati</taxon>
        <taxon>Pseudomonadota</taxon>
        <taxon>Gammaproteobacteria</taxon>
        <taxon>Oceanospirillales</taxon>
        <taxon>Oceanospirillaceae</taxon>
        <taxon>Marinobacterium</taxon>
    </lineage>
</organism>
<dbReference type="FunFam" id="3.40.50.720:FF:000084">
    <property type="entry name" value="Short-chain dehydrogenase reductase"/>
    <property type="match status" value="1"/>
</dbReference>
<gene>
    <name evidence="3" type="ORF">ADIMK_3549</name>
</gene>
<keyword evidence="4" id="KW-1185">Reference proteome</keyword>
<sequence length="254" mass="26227">MTQALLLQDKVAMISGAASARGIGLATARLFAQHGAKVIILDLDEKAAAEAAASIGPEHRGYACNVVDKAACEQAAARAIEDFGHIDILINNAGITQPVKTLEIDPGSWERILDVNLRGVLYLSQAVIPQMKQQQSGSIACMSSVSAQRGGGILGGPHYSAAKAGVLGLAKAMARELGPDNIRVNCVTPGLIQTDISSGKLSDEQKAEIASGIPLNRLGNADEVAGAYLFLASSLSSYITGAVIDVNGGMLIHG</sequence>
<keyword evidence="3" id="KW-0560">Oxidoreductase</keyword>
<dbReference type="PRINTS" id="PR00081">
    <property type="entry name" value="GDHRDH"/>
</dbReference>
<dbReference type="OrthoDB" id="9814396at2"/>
<dbReference type="PANTHER" id="PTHR42760">
    <property type="entry name" value="SHORT-CHAIN DEHYDROGENASES/REDUCTASES FAMILY MEMBER"/>
    <property type="match status" value="1"/>
</dbReference>
<protein>
    <submittedName>
        <fullName evidence="3">3-oxoacyl-[acyl-carrier protein] reductase</fullName>
        <ecNumber evidence="3">1.1.1.100</ecNumber>
    </submittedName>
</protein>
<dbReference type="Proteomes" id="UP000028252">
    <property type="component" value="Unassembled WGS sequence"/>
</dbReference>
<dbReference type="SMART" id="SM00822">
    <property type="entry name" value="PKS_KR"/>
    <property type="match status" value="1"/>
</dbReference>
<dbReference type="EC" id="1.1.1.100" evidence="3"/>
<dbReference type="PROSITE" id="PS00061">
    <property type="entry name" value="ADH_SHORT"/>
    <property type="match status" value="1"/>
</dbReference>
<accession>A0A081FUQ4</accession>
<feature type="domain" description="Ketoreductase" evidence="2">
    <location>
        <begin position="10"/>
        <end position="190"/>
    </location>
</feature>
<evidence type="ECO:0000259" key="2">
    <source>
        <dbReference type="SMART" id="SM00822"/>
    </source>
</evidence>
<evidence type="ECO:0000313" key="4">
    <source>
        <dbReference type="Proteomes" id="UP000028252"/>
    </source>
</evidence>
<dbReference type="RefSeq" id="WP_036190985.1">
    <property type="nucleotide sequence ID" value="NZ_JMQN01000053.1"/>
</dbReference>
<comment type="similarity">
    <text evidence="1">Belongs to the short-chain dehydrogenases/reductases (SDR) family.</text>
</comment>
<dbReference type="Gene3D" id="3.40.50.720">
    <property type="entry name" value="NAD(P)-binding Rossmann-like Domain"/>
    <property type="match status" value="1"/>
</dbReference>
<dbReference type="PANTHER" id="PTHR42760:SF135">
    <property type="entry name" value="BLL7886 PROTEIN"/>
    <property type="match status" value="1"/>
</dbReference>
<dbReference type="eggNOG" id="COG1028">
    <property type="taxonomic scope" value="Bacteria"/>
</dbReference>
<evidence type="ECO:0000313" key="3">
    <source>
        <dbReference type="EMBL" id="KEA62259.1"/>
    </source>
</evidence>
<dbReference type="EMBL" id="JMQN01000053">
    <property type="protein sequence ID" value="KEA62259.1"/>
    <property type="molecule type" value="Genomic_DNA"/>
</dbReference>
<dbReference type="GO" id="GO:0030497">
    <property type="term" value="P:fatty acid elongation"/>
    <property type="evidence" value="ECO:0007669"/>
    <property type="project" value="TreeGrafter"/>
</dbReference>
<dbReference type="PATRIC" id="fig|1232683.4.peg.3490"/>